<keyword evidence="3" id="KW-0436">Ligase</keyword>
<comment type="caution">
    <text evidence="6">The sequence shown here is derived from an EMBL/GenBank/DDBJ whole genome shotgun (WGS) entry which is preliminary data.</text>
</comment>
<dbReference type="Gene3D" id="3.30.300.30">
    <property type="match status" value="1"/>
</dbReference>
<dbReference type="SUPFAM" id="SSF56801">
    <property type="entry name" value="Acetyl-CoA synthetase-like"/>
    <property type="match status" value="1"/>
</dbReference>
<dbReference type="PROSITE" id="PS00455">
    <property type="entry name" value="AMP_BINDING"/>
    <property type="match status" value="1"/>
</dbReference>
<evidence type="ECO:0000256" key="3">
    <source>
        <dbReference type="ARBA" id="ARBA00022598"/>
    </source>
</evidence>
<gene>
    <name evidence="6" type="ORF">BJ875DRAFT_497659</name>
</gene>
<dbReference type="PANTHER" id="PTHR33927">
    <property type="entry name" value="TRANSMEMBRANE PROTEIN"/>
    <property type="match status" value="1"/>
</dbReference>
<organism evidence="6 7">
    <name type="scientific">Amylocarpus encephaloides</name>
    <dbReference type="NCBI Taxonomy" id="45428"/>
    <lineage>
        <taxon>Eukaryota</taxon>
        <taxon>Fungi</taxon>
        <taxon>Dikarya</taxon>
        <taxon>Ascomycota</taxon>
        <taxon>Pezizomycotina</taxon>
        <taxon>Leotiomycetes</taxon>
        <taxon>Helotiales</taxon>
        <taxon>Helotiales incertae sedis</taxon>
        <taxon>Amylocarpus</taxon>
    </lineage>
</organism>
<dbReference type="InterPro" id="IPR010071">
    <property type="entry name" value="AA_adenyl_dom"/>
</dbReference>
<feature type="transmembrane region" description="Helical" evidence="4">
    <location>
        <begin position="689"/>
        <end position="710"/>
    </location>
</feature>
<feature type="transmembrane region" description="Helical" evidence="4">
    <location>
        <begin position="580"/>
        <end position="601"/>
    </location>
</feature>
<dbReference type="OrthoDB" id="3142841at2759"/>
<evidence type="ECO:0000259" key="5">
    <source>
        <dbReference type="Pfam" id="PF00501"/>
    </source>
</evidence>
<name>A0A9P7YE73_9HELO</name>
<evidence type="ECO:0000313" key="7">
    <source>
        <dbReference type="Proteomes" id="UP000824998"/>
    </source>
</evidence>
<protein>
    <recommendedName>
        <fullName evidence="5">AMP-dependent synthetase/ligase domain-containing protein</fullName>
    </recommendedName>
</protein>
<dbReference type="FunFam" id="3.40.50.980:FF:000001">
    <property type="entry name" value="Non-ribosomal peptide synthetase"/>
    <property type="match status" value="1"/>
</dbReference>
<feature type="transmembrane region" description="Helical" evidence="4">
    <location>
        <begin position="631"/>
        <end position="649"/>
    </location>
</feature>
<keyword evidence="1" id="KW-0596">Phosphopantetheine</keyword>
<keyword evidence="7" id="KW-1185">Reference proteome</keyword>
<dbReference type="GO" id="GO:0016874">
    <property type="term" value="F:ligase activity"/>
    <property type="evidence" value="ECO:0007669"/>
    <property type="project" value="UniProtKB-KW"/>
</dbReference>
<dbReference type="InterPro" id="IPR052979">
    <property type="entry name" value="Adenylate-forming_domain"/>
</dbReference>
<keyword evidence="4" id="KW-0812">Transmembrane</keyword>
<sequence length="1015" mass="111521">MSPLQSLGISPESERVLFSTFSQGVRIQSPFSLIHQAFEHKVDTQPDDVAVEHDNSLVTYSELEKTANRMANHLIQNGLRPSQKVCLVVQRSISMVVGMLAILKCGCQYVPLDGGVTPELLLSHIIENTGTSFVLCVDKYQAKAKKCSTTQSILILDRPEQLDESTSRPTVDLLCSSGAYVIYTSGTTGKPKGVAVTHENVTNLLCLSPGNLGITRGVCVTQILSVSFDMGQWEILGTLMNGGTLLLRTSNWGLVLKRAHTVISTPSILATMTRSEYPNIRTVALAGEPCPKLLADDWSQDVALYNCCGPTEVTIVNTMKLHKPGQPLSIGPPNPNTNVYILDDYDNPLPIGQVGVMWAGGKCVSRGYVGMPELTSKKFKYDKFTNDGSLMFNTGDLGRWLPDGTLEHRGRTDDQVKIKGFRVELDGISAAIEKAPGVTRACAIHHENVLWGFYSGISYIDEVFLKDVTSNHQPYYAIPTKWVFKSSLPLTSNGKTDRRALTNDIAELSSTKASSEKLSAENVMDPTIPEKCLIQTVTDVSAPESSISSSNNSLKEVDYSLPEKEGTHGLRALRHRIFSLYRRFFSLVFIANISTLIVILTSPQIRRLEYIATAIASNLTASVLFRQEHVVNLLFWLACSVPVSAPLWIRRQCAKVYHIGGLHSGFAVASVIWLVAFTVVATIERASPAVLTITYMLDCLLLAICALAHPTFRAKSHDHFELTHRFAGWTSLALFWVQTILSANDARIASHQTLSYVLLRTPGVWLLTVATFSVALPWLKLRKVPVTSEVLSSHAVRLHFNYTTPIVGTAVRISDRPLLEWHAFATISKPAFPSLSTSNEFSRNDGKGFSLLVSNAGDWTKHQIETAPRSLYIRGVPACGVLRIAPLFKSIVLVATGSGIGPCLPVIYRSALTFLTRNSPNAPRHIPLRIFWSTPNPLATFGQEIQDAIYAADPKAVIHDTRTMGRPDMVRVSWRLLIESGAEAVCVIANKKLTQRVVYGVESRGRCAYGAIFDS</sequence>
<reference evidence="6" key="1">
    <citation type="journal article" date="2021" name="IMA Fungus">
        <title>Genomic characterization of three marine fungi, including Emericellopsis atlantica sp. nov. with signatures of a generalist lifestyle and marine biomass degradation.</title>
        <authorList>
            <person name="Hagestad O.C."/>
            <person name="Hou L."/>
            <person name="Andersen J.H."/>
            <person name="Hansen E.H."/>
            <person name="Altermark B."/>
            <person name="Li C."/>
            <person name="Kuhnert E."/>
            <person name="Cox R.J."/>
            <person name="Crous P.W."/>
            <person name="Spatafora J.W."/>
            <person name="Lail K."/>
            <person name="Amirebrahimi M."/>
            <person name="Lipzen A."/>
            <person name="Pangilinan J."/>
            <person name="Andreopoulos W."/>
            <person name="Hayes R.D."/>
            <person name="Ng V."/>
            <person name="Grigoriev I.V."/>
            <person name="Jackson S.A."/>
            <person name="Sutton T.D.S."/>
            <person name="Dobson A.D.W."/>
            <person name="Rama T."/>
        </authorList>
    </citation>
    <scope>NUCLEOTIDE SEQUENCE</scope>
    <source>
        <strain evidence="6">TRa018bII</strain>
    </source>
</reference>
<evidence type="ECO:0000313" key="6">
    <source>
        <dbReference type="EMBL" id="KAG9232223.1"/>
    </source>
</evidence>
<dbReference type="Proteomes" id="UP000824998">
    <property type="component" value="Unassembled WGS sequence"/>
</dbReference>
<dbReference type="EMBL" id="MU251559">
    <property type="protein sequence ID" value="KAG9232223.1"/>
    <property type="molecule type" value="Genomic_DNA"/>
</dbReference>
<dbReference type="Gene3D" id="3.40.50.12780">
    <property type="entry name" value="N-terminal domain of ligase-like"/>
    <property type="match status" value="1"/>
</dbReference>
<dbReference type="InterPro" id="IPR020845">
    <property type="entry name" value="AMP-binding_CS"/>
</dbReference>
<dbReference type="InterPro" id="IPR045851">
    <property type="entry name" value="AMP-bd_C_sf"/>
</dbReference>
<proteinExistence type="predicted"/>
<keyword evidence="4" id="KW-0472">Membrane</keyword>
<dbReference type="AlphaFoldDB" id="A0A9P7YE73"/>
<feature type="transmembrane region" description="Helical" evidence="4">
    <location>
        <begin position="661"/>
        <end position="683"/>
    </location>
</feature>
<dbReference type="Pfam" id="PF00501">
    <property type="entry name" value="AMP-binding"/>
    <property type="match status" value="1"/>
</dbReference>
<dbReference type="InterPro" id="IPR042099">
    <property type="entry name" value="ANL_N_sf"/>
</dbReference>
<accession>A0A9P7YE73</accession>
<feature type="domain" description="AMP-dependent synthetase/ligase" evidence="5">
    <location>
        <begin position="38"/>
        <end position="368"/>
    </location>
</feature>
<evidence type="ECO:0000256" key="1">
    <source>
        <dbReference type="ARBA" id="ARBA00022450"/>
    </source>
</evidence>
<evidence type="ECO:0000256" key="2">
    <source>
        <dbReference type="ARBA" id="ARBA00022553"/>
    </source>
</evidence>
<dbReference type="PANTHER" id="PTHR33927:SF5">
    <property type="entry name" value="ENZYME, PUTATIVE (AFU_ORTHOLOGUE AFUA_8G01222)-RELATED"/>
    <property type="match status" value="1"/>
</dbReference>
<evidence type="ECO:0000256" key="4">
    <source>
        <dbReference type="SAM" id="Phobius"/>
    </source>
</evidence>
<keyword evidence="2" id="KW-0597">Phosphoprotein</keyword>
<feature type="transmembrane region" description="Helical" evidence="4">
    <location>
        <begin position="763"/>
        <end position="779"/>
    </location>
</feature>
<keyword evidence="4" id="KW-1133">Transmembrane helix</keyword>
<feature type="transmembrane region" description="Helical" evidence="4">
    <location>
        <begin position="722"/>
        <end position="743"/>
    </location>
</feature>
<dbReference type="InterPro" id="IPR000873">
    <property type="entry name" value="AMP-dep_synth/lig_dom"/>
</dbReference>
<dbReference type="NCBIfam" id="TIGR01733">
    <property type="entry name" value="AA-adenyl-dom"/>
    <property type="match status" value="1"/>
</dbReference>